<proteinExistence type="predicted"/>
<evidence type="ECO:0000313" key="2">
    <source>
        <dbReference type="EnsemblMetazoa" id="ASIC006217-PA"/>
    </source>
</evidence>
<keyword evidence="3" id="KW-1185">Reference proteome</keyword>
<name>A0A084VLQ6_ANOSI</name>
<reference evidence="2" key="2">
    <citation type="submission" date="2020-05" db="UniProtKB">
        <authorList>
            <consortium name="EnsemblMetazoa"/>
        </authorList>
    </citation>
    <scope>IDENTIFICATION</scope>
</reference>
<gene>
    <name evidence="1" type="ORF">ZHAS_00006217</name>
</gene>
<evidence type="ECO:0000313" key="1">
    <source>
        <dbReference type="EMBL" id="KFB38900.1"/>
    </source>
</evidence>
<dbReference type="VEuPathDB" id="VectorBase:ASIC006217"/>
<dbReference type="EMBL" id="KE524974">
    <property type="protein sequence ID" value="KFB38900.1"/>
    <property type="molecule type" value="Genomic_DNA"/>
</dbReference>
<dbReference type="EMBL" id="ATLV01014544">
    <property type="status" value="NOT_ANNOTATED_CDS"/>
    <property type="molecule type" value="Genomic_DNA"/>
</dbReference>
<protein>
    <submittedName>
        <fullName evidence="1 2">3-hydroxyisobutyrate dehydrogenase</fullName>
    </submittedName>
</protein>
<dbReference type="Proteomes" id="UP000030765">
    <property type="component" value="Unassembled WGS sequence"/>
</dbReference>
<dbReference type="EnsemblMetazoa" id="ASIC006217-RA">
    <property type="protein sequence ID" value="ASIC006217-PA"/>
    <property type="gene ID" value="ASIC006217"/>
</dbReference>
<evidence type="ECO:0000313" key="3">
    <source>
        <dbReference type="Proteomes" id="UP000030765"/>
    </source>
</evidence>
<reference evidence="1 3" key="1">
    <citation type="journal article" date="2014" name="BMC Genomics">
        <title>Genome sequence of Anopheles sinensis provides insight into genetics basis of mosquito competence for malaria parasites.</title>
        <authorList>
            <person name="Zhou D."/>
            <person name="Zhang D."/>
            <person name="Ding G."/>
            <person name="Shi L."/>
            <person name="Hou Q."/>
            <person name="Ye Y."/>
            <person name="Xu Y."/>
            <person name="Zhou H."/>
            <person name="Xiong C."/>
            <person name="Li S."/>
            <person name="Yu J."/>
            <person name="Hong S."/>
            <person name="Yu X."/>
            <person name="Zou P."/>
            <person name="Chen C."/>
            <person name="Chang X."/>
            <person name="Wang W."/>
            <person name="Lv Y."/>
            <person name="Sun Y."/>
            <person name="Ma L."/>
            <person name="Shen B."/>
            <person name="Zhu C."/>
        </authorList>
    </citation>
    <scope>NUCLEOTIDE SEQUENCE [LARGE SCALE GENOMIC DNA]</scope>
</reference>
<organism evidence="1">
    <name type="scientific">Anopheles sinensis</name>
    <name type="common">Mosquito</name>
    <dbReference type="NCBI Taxonomy" id="74873"/>
    <lineage>
        <taxon>Eukaryota</taxon>
        <taxon>Metazoa</taxon>
        <taxon>Ecdysozoa</taxon>
        <taxon>Arthropoda</taxon>
        <taxon>Hexapoda</taxon>
        <taxon>Insecta</taxon>
        <taxon>Pterygota</taxon>
        <taxon>Neoptera</taxon>
        <taxon>Endopterygota</taxon>
        <taxon>Diptera</taxon>
        <taxon>Nematocera</taxon>
        <taxon>Culicoidea</taxon>
        <taxon>Culicidae</taxon>
        <taxon>Anophelinae</taxon>
        <taxon>Anopheles</taxon>
    </lineage>
</organism>
<sequence length="103" mass="11195">MTTVLNKAVFGGSPTVPNRDALVCCNRDRAVQLISSSNVEPTGPLPLAKDLSDGLKDFRECVVLPCEKLTTNGPWTLEILDPLVSVRSKEPVNECATHFDTLQ</sequence>
<dbReference type="AlphaFoldDB" id="A0A084VLQ6"/>
<accession>A0A084VLQ6</accession>